<dbReference type="EMBL" id="SRMA01025770">
    <property type="protein sequence ID" value="TRY91168.1"/>
    <property type="molecule type" value="Genomic_DNA"/>
</dbReference>
<evidence type="ECO:0000313" key="2">
    <source>
        <dbReference type="Proteomes" id="UP000316079"/>
    </source>
</evidence>
<evidence type="ECO:0000313" key="1">
    <source>
        <dbReference type="EMBL" id="TRY91168.1"/>
    </source>
</evidence>
<organism evidence="1 2">
    <name type="scientific">Danionella cerebrum</name>
    <dbReference type="NCBI Taxonomy" id="2873325"/>
    <lineage>
        <taxon>Eukaryota</taxon>
        <taxon>Metazoa</taxon>
        <taxon>Chordata</taxon>
        <taxon>Craniata</taxon>
        <taxon>Vertebrata</taxon>
        <taxon>Euteleostomi</taxon>
        <taxon>Actinopterygii</taxon>
        <taxon>Neopterygii</taxon>
        <taxon>Teleostei</taxon>
        <taxon>Ostariophysi</taxon>
        <taxon>Cypriniformes</taxon>
        <taxon>Danionidae</taxon>
        <taxon>Danioninae</taxon>
        <taxon>Danionella</taxon>
    </lineage>
</organism>
<accession>A0A553QN69</accession>
<gene>
    <name evidence="1" type="ORF">DNTS_006099</name>
</gene>
<protein>
    <recommendedName>
        <fullName evidence="3">Immunoglobulin V-set domain-containing protein</fullName>
    </recommendedName>
</protein>
<dbReference type="Proteomes" id="UP000316079">
    <property type="component" value="Unassembled WGS sequence"/>
</dbReference>
<comment type="caution">
    <text evidence="1">The sequence shown here is derived from an EMBL/GenBank/DDBJ whole genome shotgun (WGS) entry which is preliminary data.</text>
</comment>
<dbReference type="AlphaFoldDB" id="A0A553QN69"/>
<evidence type="ECO:0008006" key="3">
    <source>
        <dbReference type="Google" id="ProtNLM"/>
    </source>
</evidence>
<dbReference type="InterPro" id="IPR013783">
    <property type="entry name" value="Ig-like_fold"/>
</dbReference>
<keyword evidence="2" id="KW-1185">Reference proteome</keyword>
<dbReference type="InterPro" id="IPR036179">
    <property type="entry name" value="Ig-like_dom_sf"/>
</dbReference>
<dbReference type="Gene3D" id="2.60.40.10">
    <property type="entry name" value="Immunoglobulins"/>
    <property type="match status" value="1"/>
</dbReference>
<proteinExistence type="predicted"/>
<dbReference type="SUPFAM" id="SSF48726">
    <property type="entry name" value="Immunoglobulin"/>
    <property type="match status" value="1"/>
</dbReference>
<sequence length="116" mass="12978">MMVTEGSTVNVYLGGNTTLPCSLQDNTEIFWIGTNGNQAFVTVMSLLFILDGPIPEPSEIHPQYKGRTKAFSSSTNTHSLLLMNITEADLMLYCCMDFQLKQHNCTKLDIERNRNG</sequence>
<name>A0A553QN69_9TELE</name>
<reference evidence="1 2" key="1">
    <citation type="journal article" date="2019" name="Sci. Data">
        <title>Hybrid genome assembly and annotation of Danionella translucida.</title>
        <authorList>
            <person name="Kadobianskyi M."/>
            <person name="Schulze L."/>
            <person name="Schuelke M."/>
            <person name="Judkewitz B."/>
        </authorList>
    </citation>
    <scope>NUCLEOTIDE SEQUENCE [LARGE SCALE GENOMIC DNA]</scope>
    <source>
        <strain evidence="1 2">Bolton</strain>
    </source>
</reference>
<dbReference type="OrthoDB" id="8957280at2759"/>